<dbReference type="AlphaFoldDB" id="A0A4Y9WT30"/>
<organism evidence="1 2">
    <name type="scientific">Escherichia coli</name>
    <dbReference type="NCBI Taxonomy" id="562"/>
    <lineage>
        <taxon>Bacteria</taxon>
        <taxon>Pseudomonadati</taxon>
        <taxon>Pseudomonadota</taxon>
        <taxon>Gammaproteobacteria</taxon>
        <taxon>Enterobacterales</taxon>
        <taxon>Enterobacteriaceae</taxon>
        <taxon>Escherichia</taxon>
    </lineage>
</organism>
<dbReference type="Proteomes" id="UP000514533">
    <property type="component" value="Plasmid pRHB01-C20_3"/>
</dbReference>
<dbReference type="RefSeq" id="WP_061330026.1">
    <property type="nucleotide sequence ID" value="NZ_BGCP01000080.1"/>
</dbReference>
<sequence>MSKKLCLSTLFCVSLISFSAVSAGNDTDKYTGDYLQKLSGVQPDIASVASDVVNAKKQHCNTSVTVEEIKRIISQDKSFHQLLEIKSAGHGENKHYQKVLENMWKECERQ</sequence>
<evidence type="ECO:0000313" key="2">
    <source>
        <dbReference type="Proteomes" id="UP000514533"/>
    </source>
</evidence>
<reference evidence="1 2" key="1">
    <citation type="submission" date="2020-06" db="EMBL/GenBank/DDBJ databases">
        <title>REHAB project genomes.</title>
        <authorList>
            <person name="Shaw L.P."/>
        </authorList>
    </citation>
    <scope>NUCLEOTIDE SEQUENCE [LARGE SCALE GENOMIC DNA]</scope>
    <source>
        <strain evidence="1 2">RHB01-C20</strain>
        <plasmid evidence="2">prhb01-c20_3</plasmid>
    </source>
</reference>
<accession>A0A4Y9WT30</accession>
<evidence type="ECO:0000313" key="1">
    <source>
        <dbReference type="EMBL" id="QMS41727.1"/>
    </source>
</evidence>
<name>A0A4Y9WT30_ECOLX</name>
<geneLocation type="plasmid" evidence="2">
    <name>prhb01-c20_3</name>
</geneLocation>
<gene>
    <name evidence="1" type="ORF">HVV39_27645</name>
</gene>
<dbReference type="EMBL" id="CP055983">
    <property type="protein sequence ID" value="QMS41727.1"/>
    <property type="molecule type" value="Genomic_DNA"/>
</dbReference>
<protein>
    <submittedName>
        <fullName evidence="1">Uncharacterized protein</fullName>
    </submittedName>
</protein>
<keyword evidence="1" id="KW-0614">Plasmid</keyword>
<proteinExistence type="predicted"/>